<evidence type="ECO:0000313" key="1">
    <source>
        <dbReference type="EMBL" id="MBX18582.1"/>
    </source>
</evidence>
<accession>A0A2P2LKU3</accession>
<sequence>MWRNFFYPGACIISISKYVMPPVLRSPDASTTRCLRFLVL</sequence>
<organism evidence="1">
    <name type="scientific">Rhizophora mucronata</name>
    <name type="common">Asiatic mangrove</name>
    <dbReference type="NCBI Taxonomy" id="61149"/>
    <lineage>
        <taxon>Eukaryota</taxon>
        <taxon>Viridiplantae</taxon>
        <taxon>Streptophyta</taxon>
        <taxon>Embryophyta</taxon>
        <taxon>Tracheophyta</taxon>
        <taxon>Spermatophyta</taxon>
        <taxon>Magnoliopsida</taxon>
        <taxon>eudicotyledons</taxon>
        <taxon>Gunneridae</taxon>
        <taxon>Pentapetalae</taxon>
        <taxon>rosids</taxon>
        <taxon>fabids</taxon>
        <taxon>Malpighiales</taxon>
        <taxon>Rhizophoraceae</taxon>
        <taxon>Rhizophora</taxon>
    </lineage>
</organism>
<proteinExistence type="predicted"/>
<protein>
    <submittedName>
        <fullName evidence="1">Uncharacterized protein</fullName>
    </submittedName>
</protein>
<dbReference type="AlphaFoldDB" id="A0A2P2LKU3"/>
<name>A0A2P2LKU3_RHIMU</name>
<reference evidence="1" key="1">
    <citation type="submission" date="2018-02" db="EMBL/GenBank/DDBJ databases">
        <title>Rhizophora mucronata_Transcriptome.</title>
        <authorList>
            <person name="Meera S.P."/>
            <person name="Sreeshan A."/>
            <person name="Augustine A."/>
        </authorList>
    </citation>
    <scope>NUCLEOTIDE SEQUENCE</scope>
    <source>
        <tissue evidence="1">Leaf</tissue>
    </source>
</reference>
<dbReference type="EMBL" id="GGEC01038098">
    <property type="protein sequence ID" value="MBX18582.1"/>
    <property type="molecule type" value="Transcribed_RNA"/>
</dbReference>